<evidence type="ECO:0000313" key="1">
    <source>
        <dbReference type="EMBL" id="KKU33853.1"/>
    </source>
</evidence>
<accession>A0A0G1RV49</accession>
<evidence type="ECO:0008006" key="3">
    <source>
        <dbReference type="Google" id="ProtNLM"/>
    </source>
</evidence>
<reference evidence="1 2" key="1">
    <citation type="journal article" date="2015" name="Nature">
        <title>rRNA introns, odd ribosomes, and small enigmatic genomes across a large radiation of phyla.</title>
        <authorList>
            <person name="Brown C.T."/>
            <person name="Hug L.A."/>
            <person name="Thomas B.C."/>
            <person name="Sharon I."/>
            <person name="Castelle C.J."/>
            <person name="Singh A."/>
            <person name="Wilkins M.J."/>
            <person name="Williams K.H."/>
            <person name="Banfield J.F."/>
        </authorList>
    </citation>
    <scope>NUCLEOTIDE SEQUENCE [LARGE SCALE GENOMIC DNA]</scope>
</reference>
<dbReference type="EMBL" id="LCMI01000001">
    <property type="protein sequence ID" value="KKU33853.1"/>
    <property type="molecule type" value="Genomic_DNA"/>
</dbReference>
<comment type="caution">
    <text evidence="1">The sequence shown here is derived from an EMBL/GenBank/DDBJ whole genome shotgun (WGS) entry which is preliminary data.</text>
</comment>
<protein>
    <recommendedName>
        <fullName evidence="3">VOC domain-containing protein</fullName>
    </recommendedName>
</protein>
<proteinExistence type="predicted"/>
<gene>
    <name evidence="1" type="ORF">UX47_C0001G0136</name>
</gene>
<dbReference type="AlphaFoldDB" id="A0A0G1RV49"/>
<dbReference type="Proteomes" id="UP000034794">
    <property type="component" value="Unassembled WGS sequence"/>
</dbReference>
<sequence length="155" mass="17754">MPTLTEIVNHIVDKGNEMVTGSFPHEHFVLDFVAIFTKDENEKNSLEHEINNLGSIVHTTSTGNIYRLTSPLETSAGKVFLIQLRNPDSTRPQRGEPDFRVKDYEQFKHKYGQLPGMRLIERPEYEMLELRDPQSDVLVYFPNKPLGLELGVDGQ</sequence>
<organism evidence="1 2">
    <name type="scientific">Candidatus Collierbacteria bacterium GW2011_GWA2_46_26</name>
    <dbReference type="NCBI Taxonomy" id="1618381"/>
    <lineage>
        <taxon>Bacteria</taxon>
        <taxon>Candidatus Collieribacteriota</taxon>
    </lineage>
</organism>
<name>A0A0G1RV49_9BACT</name>
<evidence type="ECO:0000313" key="2">
    <source>
        <dbReference type="Proteomes" id="UP000034794"/>
    </source>
</evidence>